<evidence type="ECO:0000313" key="2">
    <source>
        <dbReference type="Proteomes" id="UP001497516"/>
    </source>
</evidence>
<gene>
    <name evidence="1" type="ORF">LTRI10_LOCUS41582</name>
</gene>
<dbReference type="Proteomes" id="UP001497516">
    <property type="component" value="Chromosome 7"/>
</dbReference>
<organism evidence="1 2">
    <name type="scientific">Linum trigynum</name>
    <dbReference type="NCBI Taxonomy" id="586398"/>
    <lineage>
        <taxon>Eukaryota</taxon>
        <taxon>Viridiplantae</taxon>
        <taxon>Streptophyta</taxon>
        <taxon>Embryophyta</taxon>
        <taxon>Tracheophyta</taxon>
        <taxon>Spermatophyta</taxon>
        <taxon>Magnoliopsida</taxon>
        <taxon>eudicotyledons</taxon>
        <taxon>Gunneridae</taxon>
        <taxon>Pentapetalae</taxon>
        <taxon>rosids</taxon>
        <taxon>fabids</taxon>
        <taxon>Malpighiales</taxon>
        <taxon>Linaceae</taxon>
        <taxon>Linum</taxon>
    </lineage>
</organism>
<sequence length="137" mass="14904">MHETFSPFGISYIEWDLENIDLVCGYRNYGDPVESLGGPMFGLLGLDGNALADTGTSPALRGASSTVGDNLRDVNSSEFGDFASDSPLTISFGPPIADYTYRVHLHKDMRDGEEIPSHVFNQKSPYVAAYQPSQVLP</sequence>
<reference evidence="1 2" key="1">
    <citation type="submission" date="2024-04" db="EMBL/GenBank/DDBJ databases">
        <authorList>
            <person name="Fracassetti M."/>
        </authorList>
    </citation>
    <scope>NUCLEOTIDE SEQUENCE [LARGE SCALE GENOMIC DNA]</scope>
</reference>
<keyword evidence="2" id="KW-1185">Reference proteome</keyword>
<evidence type="ECO:0000313" key="1">
    <source>
        <dbReference type="EMBL" id="CAL1401529.1"/>
    </source>
</evidence>
<proteinExistence type="predicted"/>
<dbReference type="AlphaFoldDB" id="A0AAV2FUA7"/>
<dbReference type="EMBL" id="OZ034820">
    <property type="protein sequence ID" value="CAL1401529.1"/>
    <property type="molecule type" value="Genomic_DNA"/>
</dbReference>
<accession>A0AAV2FUA7</accession>
<name>A0AAV2FUA7_9ROSI</name>
<protein>
    <submittedName>
        <fullName evidence="1">Uncharacterized protein</fullName>
    </submittedName>
</protein>